<dbReference type="GO" id="GO:0006152">
    <property type="term" value="P:purine nucleoside catabolic process"/>
    <property type="evidence" value="ECO:0007669"/>
    <property type="project" value="TreeGrafter"/>
</dbReference>
<dbReference type="Gene3D" id="3.90.245.10">
    <property type="entry name" value="Ribonucleoside hydrolase-like"/>
    <property type="match status" value="1"/>
</dbReference>
<feature type="domain" description="Inosine/uridine-preferring nucleoside hydrolase" evidence="3">
    <location>
        <begin position="5"/>
        <end position="300"/>
    </location>
</feature>
<dbReference type="CDD" id="cd02651">
    <property type="entry name" value="nuc_hydro_IU_UC_XIUA"/>
    <property type="match status" value="1"/>
</dbReference>
<proteinExistence type="predicted"/>
<dbReference type="InterPro" id="IPR036452">
    <property type="entry name" value="Ribo_hydro-like"/>
</dbReference>
<dbReference type="AlphaFoldDB" id="A0A5J6JK60"/>
<organism evidence="4 5">
    <name type="scientific">Streptomyces vinaceus</name>
    <dbReference type="NCBI Taxonomy" id="1960"/>
    <lineage>
        <taxon>Bacteria</taxon>
        <taxon>Bacillati</taxon>
        <taxon>Actinomycetota</taxon>
        <taxon>Actinomycetes</taxon>
        <taxon>Kitasatosporales</taxon>
        <taxon>Streptomycetaceae</taxon>
        <taxon>Streptomyces</taxon>
    </lineage>
</organism>
<name>A0A5J6JK60_STRVI</name>
<dbReference type="InterPro" id="IPR023186">
    <property type="entry name" value="IUNH"/>
</dbReference>
<dbReference type="GeneID" id="95615051"/>
<keyword evidence="1 4" id="KW-0378">Hydrolase</keyword>
<dbReference type="Pfam" id="PF01156">
    <property type="entry name" value="IU_nuc_hydro"/>
    <property type="match status" value="1"/>
</dbReference>
<dbReference type="InterPro" id="IPR001910">
    <property type="entry name" value="Inosine/uridine_hydrolase_dom"/>
</dbReference>
<protein>
    <submittedName>
        <fullName evidence="4">Nucleoside hydrolase</fullName>
    </submittedName>
</protein>
<evidence type="ECO:0000256" key="2">
    <source>
        <dbReference type="ARBA" id="ARBA00023295"/>
    </source>
</evidence>
<dbReference type="PANTHER" id="PTHR12304:SF4">
    <property type="entry name" value="URIDINE NUCLEOSIDASE"/>
    <property type="match status" value="1"/>
</dbReference>
<evidence type="ECO:0000313" key="4">
    <source>
        <dbReference type="EMBL" id="QEV48984.1"/>
    </source>
</evidence>
<dbReference type="GO" id="GO:0008477">
    <property type="term" value="F:purine nucleosidase activity"/>
    <property type="evidence" value="ECO:0007669"/>
    <property type="project" value="TreeGrafter"/>
</dbReference>
<dbReference type="EMBL" id="CP023692">
    <property type="protein sequence ID" value="QEV48984.1"/>
    <property type="molecule type" value="Genomic_DNA"/>
</dbReference>
<dbReference type="KEGG" id="svn:CP980_31400"/>
<evidence type="ECO:0000313" key="5">
    <source>
        <dbReference type="Proteomes" id="UP000325563"/>
    </source>
</evidence>
<keyword evidence="5" id="KW-1185">Reference proteome</keyword>
<dbReference type="Proteomes" id="UP000325563">
    <property type="component" value="Chromosome"/>
</dbReference>
<dbReference type="GO" id="GO:0005829">
    <property type="term" value="C:cytosol"/>
    <property type="evidence" value="ECO:0007669"/>
    <property type="project" value="TreeGrafter"/>
</dbReference>
<dbReference type="RefSeq" id="WP_150529650.1">
    <property type="nucleotide sequence ID" value="NZ_BNBW01000003.1"/>
</dbReference>
<dbReference type="SUPFAM" id="SSF53590">
    <property type="entry name" value="Nucleoside hydrolase"/>
    <property type="match status" value="1"/>
</dbReference>
<dbReference type="PANTHER" id="PTHR12304">
    <property type="entry name" value="INOSINE-URIDINE PREFERRING NUCLEOSIDE HYDROLASE"/>
    <property type="match status" value="1"/>
</dbReference>
<gene>
    <name evidence="4" type="ORF">CP980_31400</name>
</gene>
<keyword evidence="2" id="KW-0326">Glycosidase</keyword>
<evidence type="ECO:0000259" key="3">
    <source>
        <dbReference type="Pfam" id="PF01156"/>
    </source>
</evidence>
<evidence type="ECO:0000256" key="1">
    <source>
        <dbReference type="ARBA" id="ARBA00022801"/>
    </source>
</evidence>
<reference evidence="4 5" key="1">
    <citation type="submission" date="2017-09" db="EMBL/GenBank/DDBJ databases">
        <authorList>
            <person name="Lee N."/>
            <person name="Cho B.-K."/>
        </authorList>
    </citation>
    <scope>NUCLEOTIDE SEQUENCE [LARGE SCALE GENOMIC DNA]</scope>
    <source>
        <strain evidence="4 5">ATCC 27476</strain>
    </source>
</reference>
<sequence>MPVPIIVDCDPGHDDALAIMLAAGDPAVDLLAITTVAGNQTLAKTTLNARRVCTVAGITGVPVAAGCARPLVQALHVADDVHGASGLDGPRFPEPTVDVVAEHAVDLMYRILARHPEPVTLVPTAPLTNIALLLTRHPDAARRIREIVLMGGSTERGNRSPAAEFNIQADPEAADIVFRSGVPLTMCGLNVTHQALATPEIVARFERLGTELGQVCVELLTFFASTYRTLWGFQDPPLHDPVAVARVLDPGIVHCVDANVVVELQGRYTRGATVVDLHRYTGRPVNAQVALTLDSGAFWDRMVGAVKALGDRTPA</sequence>
<accession>A0A5J6JK60</accession>